<evidence type="ECO:0000313" key="2">
    <source>
        <dbReference type="EMBL" id="KAJ7758306.1"/>
    </source>
</evidence>
<reference evidence="2" key="1">
    <citation type="submission" date="2023-03" db="EMBL/GenBank/DDBJ databases">
        <title>Massive genome expansion in bonnet fungi (Mycena s.s.) driven by repeated elements and novel gene families across ecological guilds.</title>
        <authorList>
            <consortium name="Lawrence Berkeley National Laboratory"/>
            <person name="Harder C.B."/>
            <person name="Miyauchi S."/>
            <person name="Viragh M."/>
            <person name="Kuo A."/>
            <person name="Thoen E."/>
            <person name="Andreopoulos B."/>
            <person name="Lu D."/>
            <person name="Skrede I."/>
            <person name="Drula E."/>
            <person name="Henrissat B."/>
            <person name="Morin E."/>
            <person name="Kohler A."/>
            <person name="Barry K."/>
            <person name="LaButti K."/>
            <person name="Morin E."/>
            <person name="Salamov A."/>
            <person name="Lipzen A."/>
            <person name="Mereny Z."/>
            <person name="Hegedus B."/>
            <person name="Baldrian P."/>
            <person name="Stursova M."/>
            <person name="Weitz H."/>
            <person name="Taylor A."/>
            <person name="Grigoriev I.V."/>
            <person name="Nagy L.G."/>
            <person name="Martin F."/>
            <person name="Kauserud H."/>
        </authorList>
    </citation>
    <scope>NUCLEOTIDE SEQUENCE</scope>
    <source>
        <strain evidence="2">CBHHK182m</strain>
    </source>
</reference>
<dbReference type="AlphaFoldDB" id="A0AAD7NG00"/>
<organism evidence="2 3">
    <name type="scientific">Mycena metata</name>
    <dbReference type="NCBI Taxonomy" id="1033252"/>
    <lineage>
        <taxon>Eukaryota</taxon>
        <taxon>Fungi</taxon>
        <taxon>Dikarya</taxon>
        <taxon>Basidiomycota</taxon>
        <taxon>Agaricomycotina</taxon>
        <taxon>Agaricomycetes</taxon>
        <taxon>Agaricomycetidae</taxon>
        <taxon>Agaricales</taxon>
        <taxon>Marasmiineae</taxon>
        <taxon>Mycenaceae</taxon>
        <taxon>Mycena</taxon>
    </lineage>
</organism>
<protein>
    <submittedName>
        <fullName evidence="2">Uncharacterized protein</fullName>
    </submittedName>
</protein>
<accession>A0AAD7NG00</accession>
<evidence type="ECO:0000256" key="1">
    <source>
        <dbReference type="SAM" id="SignalP"/>
    </source>
</evidence>
<feature type="signal peptide" evidence="1">
    <location>
        <begin position="1"/>
        <end position="22"/>
    </location>
</feature>
<dbReference type="Proteomes" id="UP001215598">
    <property type="component" value="Unassembled WGS sequence"/>
</dbReference>
<keyword evidence="1" id="KW-0732">Signal</keyword>
<proteinExistence type="predicted"/>
<keyword evidence="3" id="KW-1185">Reference proteome</keyword>
<dbReference type="EMBL" id="JARKIB010000042">
    <property type="protein sequence ID" value="KAJ7758306.1"/>
    <property type="molecule type" value="Genomic_DNA"/>
</dbReference>
<comment type="caution">
    <text evidence="2">The sequence shown here is derived from an EMBL/GenBank/DDBJ whole genome shotgun (WGS) entry which is preliminary data.</text>
</comment>
<feature type="chain" id="PRO_5042039479" evidence="1">
    <location>
        <begin position="23"/>
        <end position="404"/>
    </location>
</feature>
<gene>
    <name evidence="2" type="ORF">B0H16DRAFT_1720908</name>
</gene>
<sequence length="404" mass="43311">MRASRPLALCALHALSLDVCIASLCALAPLLSQPLSLAGYALRASLDAHIMPLPRSLAPHTSFDVHLARGLSLSAYRMHRVSTCASPLSALSRRCSRSLSLSLAPHRVHLSMCASRAASLSLAGCELCAYLDARIMPLLSQPRTAYIFRCACRVQPLALSLRSRAAALAASLLLASHRVHLSMCVSRAGLSLRSRAAALAASLLLASHRVHLSMCASRAGLSLRSRAAALAASLSLASYRVHLSMCASRADLLRSCAPARTARISRCACHSAAFAASHRIHLLMCTSRAASLEVCGSSLSLWAHIVHGLTLFLGTARSLARIDHSNSLSFAAAVKVAGLIEYFTDLDSFLHRPTTPGTLWSLSYATRPSKGRALQLEYYEQRWNVALHNYKTFCDIGGIGKNSH</sequence>
<name>A0AAD7NG00_9AGAR</name>
<evidence type="ECO:0000313" key="3">
    <source>
        <dbReference type="Proteomes" id="UP001215598"/>
    </source>
</evidence>